<accession>A0A317R9U9</accession>
<dbReference type="EMBL" id="QGUB01000005">
    <property type="protein sequence ID" value="PWW45837.1"/>
    <property type="molecule type" value="Genomic_DNA"/>
</dbReference>
<dbReference type="GO" id="GO:0006355">
    <property type="term" value="P:regulation of DNA-templated transcription"/>
    <property type="evidence" value="ECO:0007669"/>
    <property type="project" value="InterPro"/>
</dbReference>
<evidence type="ECO:0000313" key="3">
    <source>
        <dbReference type="Proteomes" id="UP000246483"/>
    </source>
</evidence>
<keyword evidence="3" id="KW-1185">Reference proteome</keyword>
<dbReference type="Pfam" id="PF01402">
    <property type="entry name" value="RHH_1"/>
    <property type="match status" value="1"/>
</dbReference>
<protein>
    <submittedName>
        <fullName evidence="2">Ribbon-helix-helix CopG family protein</fullName>
    </submittedName>
</protein>
<gene>
    <name evidence="2" type="ORF">DFR36_10537</name>
</gene>
<evidence type="ECO:0000259" key="1">
    <source>
        <dbReference type="Pfam" id="PF01402"/>
    </source>
</evidence>
<evidence type="ECO:0000313" key="2">
    <source>
        <dbReference type="EMBL" id="PWW45837.1"/>
    </source>
</evidence>
<sequence>MSTLTIRLPEDTAQRLKSLARSRGLSINKLMEELSVQAIAAFDTEARFRTLAAGADAAQALAILDRLDRQDAIGT</sequence>
<reference evidence="2 3" key="1">
    <citation type="submission" date="2018-05" db="EMBL/GenBank/DDBJ databases">
        <title>Genomic Encyclopedia of Type Strains, Phase IV (KMG-IV): sequencing the most valuable type-strain genomes for metagenomic binning, comparative biology and taxonomic classification.</title>
        <authorList>
            <person name="Goeker M."/>
        </authorList>
    </citation>
    <scope>NUCLEOTIDE SEQUENCE [LARGE SCALE GENOMIC DNA]</scope>
    <source>
        <strain evidence="2 3">DSM 26006</strain>
    </source>
</reference>
<dbReference type="CDD" id="cd21631">
    <property type="entry name" value="RHH_CopG_NikR-like"/>
    <property type="match status" value="1"/>
</dbReference>
<dbReference type="SUPFAM" id="SSF47598">
    <property type="entry name" value="Ribbon-helix-helix"/>
    <property type="match status" value="1"/>
</dbReference>
<proteinExistence type="predicted"/>
<feature type="domain" description="Ribbon-helix-helix protein CopG" evidence="1">
    <location>
        <begin position="4"/>
        <end position="34"/>
    </location>
</feature>
<dbReference type="Proteomes" id="UP000246483">
    <property type="component" value="Unassembled WGS sequence"/>
</dbReference>
<dbReference type="AlphaFoldDB" id="A0A317R9U9"/>
<dbReference type="InterPro" id="IPR002145">
    <property type="entry name" value="CopG"/>
</dbReference>
<dbReference type="OrthoDB" id="598413at2"/>
<comment type="caution">
    <text evidence="2">The sequence shown here is derived from an EMBL/GenBank/DDBJ whole genome shotgun (WGS) entry which is preliminary data.</text>
</comment>
<dbReference type="RefSeq" id="WP_019373182.1">
    <property type="nucleotide sequence ID" value="NZ_ALEE01000205.1"/>
</dbReference>
<organism evidence="2 3">
    <name type="scientific">Melaminivora alkalimesophila</name>
    <dbReference type="NCBI Taxonomy" id="1165852"/>
    <lineage>
        <taxon>Bacteria</taxon>
        <taxon>Pseudomonadati</taxon>
        <taxon>Pseudomonadota</taxon>
        <taxon>Betaproteobacteria</taxon>
        <taxon>Burkholderiales</taxon>
        <taxon>Comamonadaceae</taxon>
        <taxon>Melaminivora</taxon>
    </lineage>
</organism>
<dbReference type="InterPro" id="IPR010985">
    <property type="entry name" value="Ribbon_hlx_hlx"/>
</dbReference>
<name>A0A317R9U9_9BURK</name>